<dbReference type="GO" id="GO:0045892">
    <property type="term" value="P:negative regulation of DNA-templated transcription"/>
    <property type="evidence" value="ECO:0007669"/>
    <property type="project" value="UniProtKB-ARBA"/>
</dbReference>
<dbReference type="RefSeq" id="WP_188803846.1">
    <property type="nucleotide sequence ID" value="NZ_BMOK01000012.1"/>
</dbReference>
<dbReference type="SUPFAM" id="SSF46689">
    <property type="entry name" value="Homeodomain-like"/>
    <property type="match status" value="1"/>
</dbReference>
<evidence type="ECO:0000256" key="2">
    <source>
        <dbReference type="ARBA" id="ARBA00023125"/>
    </source>
</evidence>
<gene>
    <name evidence="6" type="ORF">GCM10007968_24950</name>
</gene>
<reference evidence="6" key="2">
    <citation type="submission" date="2020-09" db="EMBL/GenBank/DDBJ databases">
        <authorList>
            <person name="Sun Q."/>
            <person name="Ohkuma M."/>
        </authorList>
    </citation>
    <scope>NUCLEOTIDE SEQUENCE</scope>
    <source>
        <strain evidence="6">JCM 15325</strain>
    </source>
</reference>
<comment type="caution">
    <text evidence="6">The sequence shown here is derived from an EMBL/GenBank/DDBJ whole genome shotgun (WGS) entry which is preliminary data.</text>
</comment>
<accession>A0A917S5Q6</accession>
<name>A0A917S5Q6_9BACL</name>
<dbReference type="InterPro" id="IPR009057">
    <property type="entry name" value="Homeodomain-like_sf"/>
</dbReference>
<keyword evidence="3" id="KW-0804">Transcription</keyword>
<dbReference type="GO" id="GO:0003677">
    <property type="term" value="F:DNA binding"/>
    <property type="evidence" value="ECO:0007669"/>
    <property type="project" value="UniProtKB-UniRule"/>
</dbReference>
<dbReference type="SUPFAM" id="SSF48498">
    <property type="entry name" value="Tetracyclin repressor-like, C-terminal domain"/>
    <property type="match status" value="1"/>
</dbReference>
<feature type="DNA-binding region" description="H-T-H motif" evidence="4">
    <location>
        <begin position="26"/>
        <end position="45"/>
    </location>
</feature>
<dbReference type="AlphaFoldDB" id="A0A917S5Q6"/>
<dbReference type="Pfam" id="PF00440">
    <property type="entry name" value="TetR_N"/>
    <property type="match status" value="1"/>
</dbReference>
<dbReference type="EMBL" id="BMOK01000012">
    <property type="protein sequence ID" value="GGL59972.1"/>
    <property type="molecule type" value="Genomic_DNA"/>
</dbReference>
<evidence type="ECO:0000256" key="1">
    <source>
        <dbReference type="ARBA" id="ARBA00023015"/>
    </source>
</evidence>
<reference evidence="6" key="1">
    <citation type="journal article" date="2014" name="Int. J. Syst. Evol. Microbiol.">
        <title>Complete genome sequence of Corynebacterium casei LMG S-19264T (=DSM 44701T), isolated from a smear-ripened cheese.</title>
        <authorList>
            <consortium name="US DOE Joint Genome Institute (JGI-PGF)"/>
            <person name="Walter F."/>
            <person name="Albersmeier A."/>
            <person name="Kalinowski J."/>
            <person name="Ruckert C."/>
        </authorList>
    </citation>
    <scope>NUCLEOTIDE SEQUENCE</scope>
    <source>
        <strain evidence="6">JCM 15325</strain>
    </source>
</reference>
<dbReference type="Gene3D" id="1.10.10.60">
    <property type="entry name" value="Homeodomain-like"/>
    <property type="match status" value="1"/>
</dbReference>
<dbReference type="Proteomes" id="UP000654670">
    <property type="component" value="Unassembled WGS sequence"/>
</dbReference>
<sequence length="208" mass="24235">MEESKEDAILAAAIHEFAEKGFEQASTNQIAKSAGVSKGLVFHYYGSKEKLFEESVIYAINFSMKELDYNKWDLTGNVIDKFKKYCEQEIQFCKNYPDIYKLVVTAFTRPPKELTERMTSLFSEMESLVPEFFKKLIDGFDLKDNVDRGTLQAVLQSHYYYYLNQSMGYFKLHHEAKIDDLRPFIDQFLAMISMSLRGLLKNEQEGLF</sequence>
<evidence type="ECO:0000313" key="6">
    <source>
        <dbReference type="EMBL" id="GGL59972.1"/>
    </source>
</evidence>
<dbReference type="PANTHER" id="PTHR30328">
    <property type="entry name" value="TRANSCRIPTIONAL REPRESSOR"/>
    <property type="match status" value="1"/>
</dbReference>
<proteinExistence type="predicted"/>
<evidence type="ECO:0000259" key="5">
    <source>
        <dbReference type="PROSITE" id="PS50977"/>
    </source>
</evidence>
<evidence type="ECO:0000313" key="7">
    <source>
        <dbReference type="Proteomes" id="UP000654670"/>
    </source>
</evidence>
<dbReference type="PRINTS" id="PR00455">
    <property type="entry name" value="HTHTETR"/>
</dbReference>
<organism evidence="6 7">
    <name type="scientific">Sporolactobacillus putidus</name>
    <dbReference type="NCBI Taxonomy" id="492735"/>
    <lineage>
        <taxon>Bacteria</taxon>
        <taxon>Bacillati</taxon>
        <taxon>Bacillota</taxon>
        <taxon>Bacilli</taxon>
        <taxon>Bacillales</taxon>
        <taxon>Sporolactobacillaceae</taxon>
        <taxon>Sporolactobacillus</taxon>
    </lineage>
</organism>
<feature type="domain" description="HTH tetR-type" evidence="5">
    <location>
        <begin position="3"/>
        <end position="63"/>
    </location>
</feature>
<dbReference type="FunFam" id="1.10.10.60:FF:000141">
    <property type="entry name" value="TetR family transcriptional regulator"/>
    <property type="match status" value="1"/>
</dbReference>
<evidence type="ECO:0000256" key="3">
    <source>
        <dbReference type="ARBA" id="ARBA00023163"/>
    </source>
</evidence>
<evidence type="ECO:0000256" key="4">
    <source>
        <dbReference type="PROSITE-ProRule" id="PRU00335"/>
    </source>
</evidence>
<dbReference type="InterPro" id="IPR036271">
    <property type="entry name" value="Tet_transcr_reg_TetR-rel_C_sf"/>
</dbReference>
<dbReference type="InterPro" id="IPR001647">
    <property type="entry name" value="HTH_TetR"/>
</dbReference>
<protein>
    <submittedName>
        <fullName evidence="6">TetR family transcriptional regulator</fullName>
    </submittedName>
</protein>
<dbReference type="Gene3D" id="1.10.357.10">
    <property type="entry name" value="Tetracycline Repressor, domain 2"/>
    <property type="match status" value="1"/>
</dbReference>
<keyword evidence="7" id="KW-1185">Reference proteome</keyword>
<dbReference type="InterPro" id="IPR050109">
    <property type="entry name" value="HTH-type_TetR-like_transc_reg"/>
</dbReference>
<keyword evidence="1" id="KW-0805">Transcription regulation</keyword>
<keyword evidence="2 4" id="KW-0238">DNA-binding</keyword>
<dbReference type="PROSITE" id="PS50977">
    <property type="entry name" value="HTH_TETR_2"/>
    <property type="match status" value="1"/>
</dbReference>
<dbReference type="PANTHER" id="PTHR30328:SF54">
    <property type="entry name" value="HTH-TYPE TRANSCRIPTIONAL REPRESSOR SCO4008"/>
    <property type="match status" value="1"/>
</dbReference>